<comment type="caution">
    <text evidence="1">The sequence shown here is derived from an EMBL/GenBank/DDBJ whole genome shotgun (WGS) entry which is preliminary data.</text>
</comment>
<keyword evidence="2" id="KW-1185">Reference proteome</keyword>
<evidence type="ECO:0000313" key="2">
    <source>
        <dbReference type="Proteomes" id="UP000004095"/>
    </source>
</evidence>
<reference evidence="1 2" key="1">
    <citation type="submission" date="2007-01" db="EMBL/GenBank/DDBJ databases">
        <authorList>
            <person name="Haygood M."/>
            <person name="Podell S."/>
            <person name="Anderson C."/>
            <person name="Hopkinson B."/>
            <person name="Roe K."/>
            <person name="Barbeau K."/>
            <person name="Gaasterland T."/>
            <person name="Ferriera S."/>
            <person name="Johnson J."/>
            <person name="Kravitz S."/>
            <person name="Beeson K."/>
            <person name="Sutton G."/>
            <person name="Rogers Y.-H."/>
            <person name="Friedman R."/>
            <person name="Frazier M."/>
            <person name="Venter J.C."/>
        </authorList>
    </citation>
    <scope>NUCLEOTIDE SEQUENCE [LARGE SCALE GENOMIC DNA]</scope>
    <source>
        <strain evidence="1 2">ATCC 23134</strain>
    </source>
</reference>
<evidence type="ECO:0000313" key="1">
    <source>
        <dbReference type="EMBL" id="EAY24734.1"/>
    </source>
</evidence>
<proteinExistence type="predicted"/>
<dbReference type="eggNOG" id="COG0714">
    <property type="taxonomic scope" value="Bacteria"/>
</dbReference>
<gene>
    <name evidence="1" type="ORF">M23134_05536</name>
</gene>
<dbReference type="Proteomes" id="UP000004095">
    <property type="component" value="Unassembled WGS sequence"/>
</dbReference>
<protein>
    <submittedName>
        <fullName evidence="1">Gas vesicle protein, putative</fullName>
    </submittedName>
</protein>
<dbReference type="EMBL" id="AAWS01000062">
    <property type="protein sequence ID" value="EAY24734.1"/>
    <property type="molecule type" value="Genomic_DNA"/>
</dbReference>
<dbReference type="AlphaFoldDB" id="A1ZXZ7"/>
<sequence length="471" mass="53232">MVAVVVTLFILSICFFILKCIFDKIGAKNYRNSSFEKTLKSYFRINLFFHSGFVNCSMSEKQQENTPQKNTKLSFPPDLIDTPQIEWVMQKSIDYIKSGVFVHLKGGANTGKTTYTRYLACLLQQPIVSVSSQIVDNTTLALIYQAMAEGHTLIFDDCQRASTSDWQHLLPILEDSLLHFPLQAPNGMSIHQLHPRFTAIFTSNTEELEQWNISPQLLEGCLANIALPTFNTTTLAAIIQAKSKVNAQTAQAIVHLLEQVKKHLQHQSKTSVKTGIVLGKVLAMSNITVAQHPAEFSKACVDILCFDLNQAATQTVTECIELTLQQFAQPPQEEPTQEVKQTVYPIESSPVTMMLQSEVELEMRFYDDVISFMQEVSNDEAEISFNHPPDTMQPDILITIAQQFIPKIKDFIAQQINGEVQIINNETVEPRECDLFIKISKKVPNESQIRIEKLKKLIANYEKHHSGKQPK</sequence>
<name>A1ZXZ7_MICM2</name>
<dbReference type="SUPFAM" id="SSF52540">
    <property type="entry name" value="P-loop containing nucleoside triphosphate hydrolases"/>
    <property type="match status" value="1"/>
</dbReference>
<accession>A1ZXZ7</accession>
<organism evidence="1 2">
    <name type="scientific">Microscilla marina ATCC 23134</name>
    <dbReference type="NCBI Taxonomy" id="313606"/>
    <lineage>
        <taxon>Bacteria</taxon>
        <taxon>Pseudomonadati</taxon>
        <taxon>Bacteroidota</taxon>
        <taxon>Cytophagia</taxon>
        <taxon>Cytophagales</taxon>
        <taxon>Microscillaceae</taxon>
        <taxon>Microscilla</taxon>
    </lineage>
</organism>
<dbReference type="InterPro" id="IPR027417">
    <property type="entry name" value="P-loop_NTPase"/>
</dbReference>
<dbReference type="Gene3D" id="3.40.50.300">
    <property type="entry name" value="P-loop containing nucleotide triphosphate hydrolases"/>
    <property type="match status" value="1"/>
</dbReference>